<dbReference type="Gene3D" id="2.120.10.30">
    <property type="entry name" value="TolB, C-terminal domain"/>
    <property type="match status" value="1"/>
</dbReference>
<keyword evidence="3" id="KW-0964">Secreted</keyword>
<dbReference type="Pfam" id="PF03022">
    <property type="entry name" value="MRJP"/>
    <property type="match status" value="1"/>
</dbReference>
<evidence type="ECO:0000256" key="1">
    <source>
        <dbReference type="ARBA" id="ARBA00004613"/>
    </source>
</evidence>
<evidence type="ECO:0000256" key="3">
    <source>
        <dbReference type="ARBA" id="ARBA00022525"/>
    </source>
</evidence>
<proteinExistence type="inferred from homology"/>
<evidence type="ECO:0008006" key="7">
    <source>
        <dbReference type="Google" id="ProtNLM"/>
    </source>
</evidence>
<name>A0A072PAR8_9EURO</name>
<evidence type="ECO:0000256" key="2">
    <source>
        <dbReference type="ARBA" id="ARBA00009127"/>
    </source>
</evidence>
<protein>
    <recommendedName>
        <fullName evidence="7">Major royal jelly protein</fullName>
    </recommendedName>
</protein>
<gene>
    <name evidence="5" type="ORF">A1O9_07161</name>
</gene>
<dbReference type="Proteomes" id="UP000027920">
    <property type="component" value="Unassembled WGS sequence"/>
</dbReference>
<dbReference type="SUPFAM" id="SSF101898">
    <property type="entry name" value="NHL repeat"/>
    <property type="match status" value="1"/>
</dbReference>
<dbReference type="InterPro" id="IPR011042">
    <property type="entry name" value="6-blade_b-propeller_TolB-like"/>
</dbReference>
<dbReference type="InterPro" id="IPR017996">
    <property type="entry name" value="MRJP/yellow-related"/>
</dbReference>
<evidence type="ECO:0000313" key="6">
    <source>
        <dbReference type="Proteomes" id="UP000027920"/>
    </source>
</evidence>
<evidence type="ECO:0000256" key="4">
    <source>
        <dbReference type="SAM" id="SignalP"/>
    </source>
</evidence>
<comment type="subcellular location">
    <subcellularLocation>
        <location evidence="1">Secreted</location>
    </subcellularLocation>
</comment>
<dbReference type="AlphaFoldDB" id="A0A072PAR8"/>
<dbReference type="GeneID" id="25282075"/>
<organism evidence="5 6">
    <name type="scientific">Exophiala aquamarina CBS 119918</name>
    <dbReference type="NCBI Taxonomy" id="1182545"/>
    <lineage>
        <taxon>Eukaryota</taxon>
        <taxon>Fungi</taxon>
        <taxon>Dikarya</taxon>
        <taxon>Ascomycota</taxon>
        <taxon>Pezizomycotina</taxon>
        <taxon>Eurotiomycetes</taxon>
        <taxon>Chaetothyriomycetidae</taxon>
        <taxon>Chaetothyriales</taxon>
        <taxon>Herpotrichiellaceae</taxon>
        <taxon>Exophiala</taxon>
    </lineage>
</organism>
<dbReference type="RefSeq" id="XP_013259561.1">
    <property type="nucleotide sequence ID" value="XM_013404107.1"/>
</dbReference>
<dbReference type="VEuPathDB" id="FungiDB:A1O9_07161"/>
<dbReference type="HOGENOM" id="CLU_031076_0_0_1"/>
<dbReference type="EMBL" id="AMGV01000005">
    <property type="protein sequence ID" value="KEF56971.1"/>
    <property type="molecule type" value="Genomic_DNA"/>
</dbReference>
<dbReference type="PANTHER" id="PTHR10009">
    <property type="entry name" value="PROTEIN YELLOW-RELATED"/>
    <property type="match status" value="1"/>
</dbReference>
<accession>A0A072PAR8</accession>
<dbReference type="GO" id="GO:0005576">
    <property type="term" value="C:extracellular region"/>
    <property type="evidence" value="ECO:0007669"/>
    <property type="project" value="UniProtKB-SubCell"/>
</dbReference>
<comment type="similarity">
    <text evidence="2">Belongs to the major royal jelly protein family.</text>
</comment>
<sequence>MPAVVKASLLALAFLSSIASIRSQKQPSLEIALSPDAPVNGVSTARSGWVFLLYARVDGSTGPQVVEWNSTNRTSPIPNAEWNSYIQGKDPATHLIRTNSRLVGPDGALWLVDVGSPSFGAPVILPDGPKLVQVNLTTMEVQRTYFLGNATRTNSLLDDVRFNPLSGTAYLTDAGSPGLIVLDLATGFAVRVLDDHLSTRRDFPVSSEGTLVHGPDGGFLYVYADHHEVSPSGQYYYFQPANGGFPRIETRYLDAALYNSSLNSNAMLGGYVEPFALTPSTGGTAIGVRGNIYC</sequence>
<comment type="caution">
    <text evidence="5">The sequence shown here is derived from an EMBL/GenBank/DDBJ whole genome shotgun (WGS) entry which is preliminary data.</text>
</comment>
<keyword evidence="6" id="KW-1185">Reference proteome</keyword>
<dbReference type="OrthoDB" id="7776143at2759"/>
<feature type="signal peptide" evidence="4">
    <location>
        <begin position="1"/>
        <end position="23"/>
    </location>
</feature>
<reference evidence="5 6" key="1">
    <citation type="submission" date="2013-03" db="EMBL/GenBank/DDBJ databases">
        <title>The Genome Sequence of Exophiala aquamarina CBS 119918.</title>
        <authorList>
            <consortium name="The Broad Institute Genomics Platform"/>
            <person name="Cuomo C."/>
            <person name="de Hoog S."/>
            <person name="Gorbushina A."/>
            <person name="Walker B."/>
            <person name="Young S.K."/>
            <person name="Zeng Q."/>
            <person name="Gargeya S."/>
            <person name="Fitzgerald M."/>
            <person name="Haas B."/>
            <person name="Abouelleil A."/>
            <person name="Allen A.W."/>
            <person name="Alvarado L."/>
            <person name="Arachchi H.M."/>
            <person name="Berlin A.M."/>
            <person name="Chapman S.B."/>
            <person name="Gainer-Dewar J."/>
            <person name="Goldberg J."/>
            <person name="Griggs A."/>
            <person name="Gujja S."/>
            <person name="Hansen M."/>
            <person name="Howarth C."/>
            <person name="Imamovic A."/>
            <person name="Ireland A."/>
            <person name="Larimer J."/>
            <person name="McCowan C."/>
            <person name="Murphy C."/>
            <person name="Pearson M."/>
            <person name="Poon T.W."/>
            <person name="Priest M."/>
            <person name="Roberts A."/>
            <person name="Saif S."/>
            <person name="Shea T."/>
            <person name="Sisk P."/>
            <person name="Sykes S."/>
            <person name="Wortman J."/>
            <person name="Nusbaum C."/>
            <person name="Birren B."/>
        </authorList>
    </citation>
    <scope>NUCLEOTIDE SEQUENCE [LARGE SCALE GENOMIC DNA]</scope>
    <source>
        <strain evidence="5 6">CBS 119918</strain>
    </source>
</reference>
<feature type="chain" id="PRO_5001681444" description="Major royal jelly protein" evidence="4">
    <location>
        <begin position="24"/>
        <end position="294"/>
    </location>
</feature>
<dbReference type="PANTHER" id="PTHR10009:SF18">
    <property type="entry name" value="PROTEIN YELLOW-LIKE PROTEIN"/>
    <property type="match status" value="1"/>
</dbReference>
<keyword evidence="4" id="KW-0732">Signal</keyword>
<evidence type="ECO:0000313" key="5">
    <source>
        <dbReference type="EMBL" id="KEF56971.1"/>
    </source>
</evidence>